<evidence type="ECO:0000313" key="2">
    <source>
        <dbReference type="EMBL" id="SFP98064.1"/>
    </source>
</evidence>
<dbReference type="STRING" id="634430.SAMN04488241_11525"/>
<feature type="transmembrane region" description="Helical" evidence="1">
    <location>
        <begin position="43"/>
        <end position="62"/>
    </location>
</feature>
<feature type="transmembrane region" description="Helical" evidence="1">
    <location>
        <begin position="139"/>
        <end position="158"/>
    </location>
</feature>
<keyword evidence="1" id="KW-1133">Transmembrane helix</keyword>
<gene>
    <name evidence="2" type="ORF">SAMN04488241_11525</name>
</gene>
<keyword evidence="1" id="KW-0812">Transmembrane</keyword>
<feature type="transmembrane region" description="Helical" evidence="1">
    <location>
        <begin position="99"/>
        <end position="119"/>
    </location>
</feature>
<dbReference type="OrthoDB" id="9794709at2"/>
<sequence length="258" mass="27366">MTIGDRRELLSKVPAITLGFWIIKILATTLGETAGDTVSMSMNLGYLVGTAIFLTALIALVWWQVTATRFHPFLYWATIIASTTAGTTMADFATRSLSIGYTGGSALLLGCVLASLFAWYRTLGSISVDTVRGSKAELFYWLTITFSQTLGTALGDWTADTGGLGYLGAAAIFGAMLAILAGLYFLTKANRVFLFWAAFILTRPLGAAVGDFLDKPIAKGGLDFSRPLASAVLAAAILALILILPQRAGQHPGENRAG</sequence>
<feature type="transmembrane region" description="Helical" evidence="1">
    <location>
        <begin position="12"/>
        <end position="31"/>
    </location>
</feature>
<dbReference type="AlphaFoldDB" id="A0A1I5URZ6"/>
<organism evidence="2 3">
    <name type="scientific">Sphingomonas rubra</name>
    <dbReference type="NCBI Taxonomy" id="634430"/>
    <lineage>
        <taxon>Bacteria</taxon>
        <taxon>Pseudomonadati</taxon>
        <taxon>Pseudomonadota</taxon>
        <taxon>Alphaproteobacteria</taxon>
        <taxon>Sphingomonadales</taxon>
        <taxon>Sphingomonadaceae</taxon>
        <taxon>Sphingomonas</taxon>
    </lineage>
</organism>
<feature type="transmembrane region" description="Helical" evidence="1">
    <location>
        <begin position="164"/>
        <end position="186"/>
    </location>
</feature>
<accession>A0A1I5URZ6</accession>
<reference evidence="2 3" key="1">
    <citation type="submission" date="2016-10" db="EMBL/GenBank/DDBJ databases">
        <authorList>
            <person name="de Groot N.N."/>
        </authorList>
    </citation>
    <scope>NUCLEOTIDE SEQUENCE [LARGE SCALE GENOMIC DNA]</scope>
    <source>
        <strain evidence="2 3">CGMCC 1.9113</strain>
    </source>
</reference>
<proteinExistence type="predicted"/>
<dbReference type="Pfam" id="PF03988">
    <property type="entry name" value="DUF347"/>
    <property type="match status" value="4"/>
</dbReference>
<protein>
    <submittedName>
        <fullName evidence="2">Uncharacterized membrane-anchored protein</fullName>
    </submittedName>
</protein>
<dbReference type="InterPro" id="IPR007136">
    <property type="entry name" value="DUF347"/>
</dbReference>
<feature type="transmembrane region" description="Helical" evidence="1">
    <location>
        <begin position="224"/>
        <end position="244"/>
    </location>
</feature>
<dbReference type="Proteomes" id="UP000199586">
    <property type="component" value="Unassembled WGS sequence"/>
</dbReference>
<evidence type="ECO:0000256" key="1">
    <source>
        <dbReference type="SAM" id="Phobius"/>
    </source>
</evidence>
<feature type="transmembrane region" description="Helical" evidence="1">
    <location>
        <begin position="74"/>
        <end position="93"/>
    </location>
</feature>
<evidence type="ECO:0000313" key="3">
    <source>
        <dbReference type="Proteomes" id="UP000199586"/>
    </source>
</evidence>
<dbReference type="EMBL" id="FOXP01000015">
    <property type="protein sequence ID" value="SFP98064.1"/>
    <property type="molecule type" value="Genomic_DNA"/>
</dbReference>
<feature type="transmembrane region" description="Helical" evidence="1">
    <location>
        <begin position="193"/>
        <end position="212"/>
    </location>
</feature>
<keyword evidence="3" id="KW-1185">Reference proteome</keyword>
<name>A0A1I5URZ6_9SPHN</name>
<keyword evidence="1" id="KW-0472">Membrane</keyword>